<keyword evidence="3" id="KW-1185">Reference proteome</keyword>
<accession>A0AAD4LER6</accession>
<feature type="region of interest" description="Disordered" evidence="1">
    <location>
        <begin position="280"/>
        <end position="383"/>
    </location>
</feature>
<gene>
    <name evidence="2" type="ORF">EDB92DRAFT_1949731</name>
</gene>
<feature type="compositionally biased region" description="Polar residues" evidence="1">
    <location>
        <begin position="333"/>
        <end position="347"/>
    </location>
</feature>
<reference evidence="2" key="1">
    <citation type="submission" date="2022-01" db="EMBL/GenBank/DDBJ databases">
        <title>Comparative genomics reveals a dynamic genome evolution in the ectomycorrhizal milk-cap (Lactarius) mushrooms.</title>
        <authorList>
            <consortium name="DOE Joint Genome Institute"/>
            <person name="Lebreton A."/>
            <person name="Tang N."/>
            <person name="Kuo A."/>
            <person name="LaButti K."/>
            <person name="Drula E."/>
            <person name="Barry K."/>
            <person name="Clum A."/>
            <person name="Lipzen A."/>
            <person name="Mousain D."/>
            <person name="Ng V."/>
            <person name="Wang R."/>
            <person name="Wang X."/>
            <person name="Dai Y."/>
            <person name="Henrissat B."/>
            <person name="Grigoriev I.V."/>
            <person name="Guerin-Laguette A."/>
            <person name="Yu F."/>
            <person name="Martin F.M."/>
        </authorList>
    </citation>
    <scope>NUCLEOTIDE SEQUENCE</scope>
    <source>
        <strain evidence="2">QP</strain>
    </source>
</reference>
<organism evidence="2 3">
    <name type="scientific">Lactarius akahatsu</name>
    <dbReference type="NCBI Taxonomy" id="416441"/>
    <lineage>
        <taxon>Eukaryota</taxon>
        <taxon>Fungi</taxon>
        <taxon>Dikarya</taxon>
        <taxon>Basidiomycota</taxon>
        <taxon>Agaricomycotina</taxon>
        <taxon>Agaricomycetes</taxon>
        <taxon>Russulales</taxon>
        <taxon>Russulaceae</taxon>
        <taxon>Lactarius</taxon>
    </lineage>
</organism>
<dbReference type="Proteomes" id="UP001201163">
    <property type="component" value="Unassembled WGS sequence"/>
</dbReference>
<proteinExistence type="predicted"/>
<evidence type="ECO:0000313" key="2">
    <source>
        <dbReference type="EMBL" id="KAH8985694.1"/>
    </source>
</evidence>
<evidence type="ECO:0000256" key="1">
    <source>
        <dbReference type="SAM" id="MobiDB-lite"/>
    </source>
</evidence>
<dbReference type="AlphaFoldDB" id="A0AAD4LER6"/>
<sequence>MYTHPNPSSYYRPTWGYQCPPVDPPALPSLSTIALQDIVEGQQRTTNGLVSLLSQERTTTESNTREQKQQLTNLTSLSQHFLTFMPDVEQKFSALESSIRANCTNPDNVELQNRVKDMVEVVASLGRIAEGFACSTGLRLVPGLAPNPWAWVPANAQPLQQDPTSFSASFTQAPRLFPAAIPNSSRSSVFAQSTGPSRSVHWPSDLDVPYHFVDKLVRSLLCGMRAPPSDPCTYSAPPIFRYPTASDPSPPLTPTPEGSPYVCHLPYDRHPIVPPSLPMGPIPPPRPISTPSQTESVVGSIRRTPLSPITERTSQSSAMPPPPAFGRAPANGPSPSTSSIETFSTPSGIILNPPAVPPSRFSVSTAPSGQMAHQLVRDDIPTN</sequence>
<protein>
    <submittedName>
        <fullName evidence="2">Uncharacterized protein</fullName>
    </submittedName>
</protein>
<name>A0AAD4LER6_9AGAM</name>
<comment type="caution">
    <text evidence="2">The sequence shown here is derived from an EMBL/GenBank/DDBJ whole genome shotgun (WGS) entry which is preliminary data.</text>
</comment>
<evidence type="ECO:0000313" key="3">
    <source>
        <dbReference type="Proteomes" id="UP001201163"/>
    </source>
</evidence>
<dbReference type="EMBL" id="JAKELL010000061">
    <property type="protein sequence ID" value="KAH8985694.1"/>
    <property type="molecule type" value="Genomic_DNA"/>
</dbReference>